<protein>
    <submittedName>
        <fullName evidence="2">Uncharacterized protein</fullName>
    </submittedName>
</protein>
<dbReference type="GO" id="GO:0008757">
    <property type="term" value="F:S-adenosylmethionine-dependent methyltransferase activity"/>
    <property type="evidence" value="ECO:0007669"/>
    <property type="project" value="UniProtKB-ARBA"/>
</dbReference>
<feature type="compositionally biased region" description="Polar residues" evidence="1">
    <location>
        <begin position="150"/>
        <end position="161"/>
    </location>
</feature>
<keyword evidence="3" id="KW-1185">Reference proteome</keyword>
<accession>G4TNA5</accession>
<dbReference type="OMA" id="NTQNHGT"/>
<reference evidence="2 3" key="1">
    <citation type="journal article" date="2011" name="PLoS Pathog.">
        <title>Endophytic Life Strategies Decoded by Genome and Transcriptome Analyses of the Mutualistic Root Symbiont Piriformospora indica.</title>
        <authorList>
            <person name="Zuccaro A."/>
            <person name="Lahrmann U."/>
            <person name="Guldener U."/>
            <person name="Langen G."/>
            <person name="Pfiffi S."/>
            <person name="Biedenkopf D."/>
            <person name="Wong P."/>
            <person name="Samans B."/>
            <person name="Grimm C."/>
            <person name="Basiewicz M."/>
            <person name="Murat C."/>
            <person name="Martin F."/>
            <person name="Kogel K.H."/>
        </authorList>
    </citation>
    <scope>NUCLEOTIDE SEQUENCE [LARGE SCALE GENOMIC DNA]</scope>
    <source>
        <strain evidence="2 3">DSM 11827</strain>
    </source>
</reference>
<evidence type="ECO:0000313" key="3">
    <source>
        <dbReference type="Proteomes" id="UP000007148"/>
    </source>
</evidence>
<dbReference type="AlphaFoldDB" id="G4TNA5"/>
<name>G4TNA5_SERID</name>
<dbReference type="STRING" id="1109443.G4TNA5"/>
<dbReference type="EMBL" id="CAFZ01000184">
    <property type="protein sequence ID" value="CCA72798.1"/>
    <property type="molecule type" value="Genomic_DNA"/>
</dbReference>
<dbReference type="HOGENOM" id="CLU_089365_0_0_1"/>
<dbReference type="PANTHER" id="PTHR14614">
    <property type="entry name" value="HEPATOCELLULAR CARCINOMA-ASSOCIATED ANTIGEN"/>
    <property type="match status" value="1"/>
</dbReference>
<evidence type="ECO:0000313" key="2">
    <source>
        <dbReference type="EMBL" id="CCA72798.1"/>
    </source>
</evidence>
<dbReference type="eggNOG" id="ENOG502S5E4">
    <property type="taxonomic scope" value="Eukaryota"/>
</dbReference>
<comment type="caution">
    <text evidence="2">The sequence shown here is derived from an EMBL/GenBank/DDBJ whole genome shotgun (WGS) entry which is preliminary data.</text>
</comment>
<dbReference type="Pfam" id="PF10294">
    <property type="entry name" value="Methyltransf_16"/>
    <property type="match status" value="1"/>
</dbReference>
<dbReference type="InterPro" id="IPR029063">
    <property type="entry name" value="SAM-dependent_MTases_sf"/>
</dbReference>
<feature type="compositionally biased region" description="Basic and acidic residues" evidence="1">
    <location>
        <begin position="162"/>
        <end position="174"/>
    </location>
</feature>
<dbReference type="PANTHER" id="PTHR14614:SF162">
    <property type="entry name" value="EXPRESSED PROTEIN"/>
    <property type="match status" value="1"/>
</dbReference>
<dbReference type="Gene3D" id="3.40.50.150">
    <property type="entry name" value="Vaccinia Virus protein VP39"/>
    <property type="match status" value="1"/>
</dbReference>
<dbReference type="Proteomes" id="UP000007148">
    <property type="component" value="Unassembled WGS sequence"/>
</dbReference>
<sequence length="308" mass="34358">MQPASETKHIKLLEYTLGGRNFTLRQRDEHGQSNGTTLWLGGQVLCYYLASILEKETDTSNKNDGTAKRRRVIELGSGVGLTALALYSMGWDVCATDIEPVISTVLRPNVLANVDMTNIGSANEATIECKELDWSVPPERWAWRDPLRVTQRSPQDSSQPTDLEREMNSMDGTRRQLGPPFDLIVTADTLYTPSLVEPLLRSLHHLALASMPSNERSDKTGPSGKLKTQLSCPIFVAVERRDPQLMDSTFEACSRVWGFKIERIRSIKIRKSLEKAGLSWERDAEGASAWDGVEIWKMRLPGSALGLS</sequence>
<dbReference type="GO" id="GO:0005737">
    <property type="term" value="C:cytoplasm"/>
    <property type="evidence" value="ECO:0007669"/>
    <property type="project" value="TreeGrafter"/>
</dbReference>
<gene>
    <name evidence="2" type="ORF">PIIN_06734</name>
</gene>
<feature type="region of interest" description="Disordered" evidence="1">
    <location>
        <begin position="148"/>
        <end position="175"/>
    </location>
</feature>
<dbReference type="OrthoDB" id="194386at2759"/>
<proteinExistence type="predicted"/>
<dbReference type="GO" id="GO:0005634">
    <property type="term" value="C:nucleus"/>
    <property type="evidence" value="ECO:0007669"/>
    <property type="project" value="TreeGrafter"/>
</dbReference>
<dbReference type="InParanoid" id="G4TNA5"/>
<evidence type="ECO:0000256" key="1">
    <source>
        <dbReference type="SAM" id="MobiDB-lite"/>
    </source>
</evidence>
<dbReference type="SUPFAM" id="SSF53335">
    <property type="entry name" value="S-adenosyl-L-methionine-dependent methyltransferases"/>
    <property type="match status" value="1"/>
</dbReference>
<dbReference type="InterPro" id="IPR019410">
    <property type="entry name" value="Methyltransf_16"/>
</dbReference>
<organism evidence="2 3">
    <name type="scientific">Serendipita indica (strain DSM 11827)</name>
    <name type="common">Root endophyte fungus</name>
    <name type="synonym">Piriformospora indica</name>
    <dbReference type="NCBI Taxonomy" id="1109443"/>
    <lineage>
        <taxon>Eukaryota</taxon>
        <taxon>Fungi</taxon>
        <taxon>Dikarya</taxon>
        <taxon>Basidiomycota</taxon>
        <taxon>Agaricomycotina</taxon>
        <taxon>Agaricomycetes</taxon>
        <taxon>Sebacinales</taxon>
        <taxon>Serendipitaceae</taxon>
        <taxon>Serendipita</taxon>
    </lineage>
</organism>